<evidence type="ECO:0000256" key="4">
    <source>
        <dbReference type="ARBA" id="ARBA00022801"/>
    </source>
</evidence>
<dbReference type="PIRSF" id="PIRSF001217">
    <property type="entry name" value="Protease_4_SppA"/>
    <property type="match status" value="1"/>
</dbReference>
<dbReference type="InterPro" id="IPR004634">
    <property type="entry name" value="Pept_S49_pIV"/>
</dbReference>
<dbReference type="EMBL" id="AMEP01000043">
    <property type="protein sequence ID" value="EKY02946.1"/>
    <property type="molecule type" value="Genomic_DNA"/>
</dbReference>
<keyword evidence="4" id="KW-0378">Hydrolase</keyword>
<comment type="subcellular location">
    <subcellularLocation>
        <location evidence="1">Membrane</location>
    </subcellularLocation>
</comment>
<dbReference type="Proteomes" id="UP000010433">
    <property type="component" value="Unassembled WGS sequence"/>
</dbReference>
<evidence type="ECO:0000256" key="3">
    <source>
        <dbReference type="ARBA" id="ARBA00022670"/>
    </source>
</evidence>
<accession>L1NHY8</accession>
<evidence type="ECO:0000256" key="8">
    <source>
        <dbReference type="SAM" id="Phobius"/>
    </source>
</evidence>
<reference evidence="10 11" key="1">
    <citation type="submission" date="2012-05" db="EMBL/GenBank/DDBJ databases">
        <authorList>
            <person name="Weinstock G."/>
            <person name="Sodergren E."/>
            <person name="Lobos E.A."/>
            <person name="Fulton L."/>
            <person name="Fulton R."/>
            <person name="Courtney L."/>
            <person name="Fronick C."/>
            <person name="O'Laughlin M."/>
            <person name="Godfrey J."/>
            <person name="Wilson R.M."/>
            <person name="Miner T."/>
            <person name="Farmer C."/>
            <person name="Delehaunty K."/>
            <person name="Cordes M."/>
            <person name="Minx P."/>
            <person name="Tomlinson C."/>
            <person name="Chen J."/>
            <person name="Wollam A."/>
            <person name="Pepin K.H."/>
            <person name="Bhonagiri V."/>
            <person name="Zhang X."/>
            <person name="Suruliraj S."/>
            <person name="Warren W."/>
            <person name="Mitreva M."/>
            <person name="Mardis E.R."/>
            <person name="Wilson R.K."/>
        </authorList>
    </citation>
    <scope>NUCLEOTIDE SEQUENCE [LARGE SCALE GENOMIC DNA]</scope>
    <source>
        <strain evidence="10 11">F0055</strain>
    </source>
</reference>
<feature type="domain" description="Peptidase S49" evidence="9">
    <location>
        <begin position="372"/>
        <end position="526"/>
    </location>
</feature>
<dbReference type="CDD" id="cd07023">
    <property type="entry name" value="S49_Sppa_N_C"/>
    <property type="match status" value="1"/>
</dbReference>
<feature type="transmembrane region" description="Helical" evidence="8">
    <location>
        <begin position="12"/>
        <end position="37"/>
    </location>
</feature>
<keyword evidence="6 8" id="KW-0472">Membrane</keyword>
<dbReference type="Gene3D" id="3.90.226.10">
    <property type="entry name" value="2-enoyl-CoA Hydratase, Chain A, domain 1"/>
    <property type="match status" value="2"/>
</dbReference>
<dbReference type="PANTHER" id="PTHR33209:SF1">
    <property type="entry name" value="PEPTIDASE S49 DOMAIN-CONTAINING PROTEIN"/>
    <property type="match status" value="1"/>
</dbReference>
<dbReference type="HOGENOM" id="CLU_008856_1_1_10"/>
<dbReference type="PATRIC" id="fig|1127699.3.peg.491"/>
<evidence type="ECO:0000259" key="9">
    <source>
        <dbReference type="Pfam" id="PF01343"/>
    </source>
</evidence>
<protein>
    <submittedName>
        <fullName evidence="10">Signal peptide peptidase SppA</fullName>
    </submittedName>
</protein>
<sequence length="591" mass="65806">MKDFFKNVFATVIGIFIFVAITTAFGLISLIGIIASLNTEPAYSDNSVLVLNLSGDITERSKEDIWEQIAGDAITQNGLNDMLAAIKKAKDSDYIKGIYIEAGLLQAGYATLQEIRNALSDFRKSGKWIVAYADVYSQKAYYVASVANKIYLNPEGKIDWHGLSSQPYYIKDLAAKLGVKFQVVKVGTYKSATEYYTETKMSNANREQVSVFLTGMWNDICNSVSADRKISVQQLNEYADKFLLLDEPKNLLKYRLVDKLLYADQVKGEVKKLLDIDQDELIEQVGVKDMLNMPQDNNKVKDEIAVYYAAGEIVQNAAAGMFSRDNNIVAENVCQDIEDLMNDDDIKAVVVRVNSPGGDAYASEQLWHQIAELKKKKPVVVSMGDYAASGGYYMSCSATWIVAQPNTLTGSIGIFGVFPDLSGLVTDKLGVKFDEVSTNKHSGFGNLTARPFNTDELNMLSLYINRGYSLFLKRVAEGRKMSVNAVDDIAQGHVWLGKDALKLKLVDQLGGLDVAIKKAAQLARVKDYTTREYPALSGWKEQLLNVVNPRGTLDGHLRLTLGSYYEPFMFIRRLNEREAIQARLPMELNIN</sequence>
<evidence type="ECO:0000256" key="2">
    <source>
        <dbReference type="ARBA" id="ARBA00008683"/>
    </source>
</evidence>
<evidence type="ECO:0000313" key="11">
    <source>
        <dbReference type="Proteomes" id="UP000010433"/>
    </source>
</evidence>
<evidence type="ECO:0000313" key="10">
    <source>
        <dbReference type="EMBL" id="EKY02946.1"/>
    </source>
</evidence>
<dbReference type="PANTHER" id="PTHR33209">
    <property type="entry name" value="PROTEASE 4"/>
    <property type="match status" value="1"/>
</dbReference>
<dbReference type="InterPro" id="IPR047272">
    <property type="entry name" value="S49_SppA_C"/>
</dbReference>
<dbReference type="CDD" id="cd07018">
    <property type="entry name" value="S49_SppA_67K_type"/>
    <property type="match status" value="1"/>
</dbReference>
<organism evidence="10 11">
    <name type="scientific">Hoylesella saccharolytica F0055</name>
    <dbReference type="NCBI Taxonomy" id="1127699"/>
    <lineage>
        <taxon>Bacteria</taxon>
        <taxon>Pseudomonadati</taxon>
        <taxon>Bacteroidota</taxon>
        <taxon>Bacteroidia</taxon>
        <taxon>Bacteroidales</taxon>
        <taxon>Prevotellaceae</taxon>
        <taxon>Hoylesella</taxon>
    </lineage>
</organism>
<dbReference type="NCBIfam" id="TIGR00705">
    <property type="entry name" value="SppA_67K"/>
    <property type="match status" value="1"/>
</dbReference>
<dbReference type="InterPro" id="IPR004635">
    <property type="entry name" value="Pept_S49_SppA"/>
</dbReference>
<keyword evidence="8" id="KW-1133">Transmembrane helix</keyword>
<comment type="similarity">
    <text evidence="2">Belongs to the peptidase S49 family.</text>
</comment>
<feature type="active site" description="Proton donor/acceptor" evidence="7">
    <location>
        <position position="190"/>
    </location>
</feature>
<dbReference type="GO" id="GO:0006465">
    <property type="term" value="P:signal peptide processing"/>
    <property type="evidence" value="ECO:0007669"/>
    <property type="project" value="InterPro"/>
</dbReference>
<dbReference type="RefSeq" id="WP_009161704.1">
    <property type="nucleotide sequence ID" value="NZ_KB290974.1"/>
</dbReference>
<comment type="caution">
    <text evidence="10">The sequence shown here is derived from an EMBL/GenBank/DDBJ whole genome shotgun (WGS) entry which is preliminary data.</text>
</comment>
<dbReference type="STRING" id="1127699.HMPREF9151_00535"/>
<evidence type="ECO:0000256" key="5">
    <source>
        <dbReference type="ARBA" id="ARBA00022825"/>
    </source>
</evidence>
<dbReference type="Gene3D" id="6.20.330.10">
    <property type="match status" value="1"/>
</dbReference>
<dbReference type="Pfam" id="PF01343">
    <property type="entry name" value="Peptidase_S49"/>
    <property type="match status" value="2"/>
</dbReference>
<evidence type="ECO:0000256" key="1">
    <source>
        <dbReference type="ARBA" id="ARBA00004370"/>
    </source>
</evidence>
<dbReference type="GO" id="GO:0016020">
    <property type="term" value="C:membrane"/>
    <property type="evidence" value="ECO:0007669"/>
    <property type="project" value="UniProtKB-SubCell"/>
</dbReference>
<dbReference type="SUPFAM" id="SSF52096">
    <property type="entry name" value="ClpP/crotonase"/>
    <property type="match status" value="2"/>
</dbReference>
<evidence type="ECO:0000256" key="6">
    <source>
        <dbReference type="ARBA" id="ARBA00023136"/>
    </source>
</evidence>
<keyword evidence="5" id="KW-0720">Serine protease</keyword>
<proteinExistence type="inferred from homology"/>
<name>L1NHY8_9BACT</name>
<keyword evidence="3" id="KW-0645">Protease</keyword>
<keyword evidence="8" id="KW-0812">Transmembrane</keyword>
<dbReference type="NCBIfam" id="TIGR00706">
    <property type="entry name" value="SppA_dom"/>
    <property type="match status" value="1"/>
</dbReference>
<dbReference type="AlphaFoldDB" id="L1NHY8"/>
<dbReference type="GO" id="GO:0008236">
    <property type="term" value="F:serine-type peptidase activity"/>
    <property type="evidence" value="ECO:0007669"/>
    <property type="project" value="UniProtKB-KW"/>
</dbReference>
<dbReference type="InterPro" id="IPR029045">
    <property type="entry name" value="ClpP/crotonase-like_dom_sf"/>
</dbReference>
<evidence type="ECO:0000256" key="7">
    <source>
        <dbReference type="PIRSR" id="PIRSR001217-1"/>
    </source>
</evidence>
<keyword evidence="11" id="KW-1185">Reference proteome</keyword>
<dbReference type="InterPro" id="IPR047217">
    <property type="entry name" value="S49_SppA_67K_type_N"/>
</dbReference>
<dbReference type="InterPro" id="IPR002142">
    <property type="entry name" value="Peptidase_S49"/>
</dbReference>
<dbReference type="OrthoDB" id="9764363at2"/>
<gene>
    <name evidence="10" type="ORF">HMPREF9151_00535</name>
</gene>
<feature type="domain" description="Peptidase S49" evidence="9">
    <location>
        <begin position="122"/>
        <end position="276"/>
    </location>
</feature>
<feature type="active site" description="Nucleophile" evidence="7">
    <location>
        <position position="389"/>
    </location>
</feature>